<evidence type="ECO:0000313" key="2">
    <source>
        <dbReference type="Proteomes" id="UP000887569"/>
    </source>
</evidence>
<keyword evidence="1" id="KW-1133">Transmembrane helix</keyword>
<accession>A0A915BQB3</accession>
<feature type="transmembrane region" description="Helical" evidence="1">
    <location>
        <begin position="200"/>
        <end position="225"/>
    </location>
</feature>
<evidence type="ECO:0000256" key="1">
    <source>
        <dbReference type="SAM" id="Phobius"/>
    </source>
</evidence>
<dbReference type="GO" id="GO:0018996">
    <property type="term" value="P:molting cycle, collagen and cuticulin-based cuticle"/>
    <property type="evidence" value="ECO:0007669"/>
    <property type="project" value="TreeGrafter"/>
</dbReference>
<name>A0A915BQB3_PARUN</name>
<dbReference type="GO" id="GO:0005886">
    <property type="term" value="C:plasma membrane"/>
    <property type="evidence" value="ECO:0007669"/>
    <property type="project" value="TreeGrafter"/>
</dbReference>
<dbReference type="PANTHER" id="PTHR10796:SF88">
    <property type="entry name" value="SSD DOMAIN-CONTAINING PROTEIN"/>
    <property type="match status" value="1"/>
</dbReference>
<evidence type="ECO:0000313" key="3">
    <source>
        <dbReference type="WBParaSite" id="PgR052_g023_t01"/>
    </source>
</evidence>
<dbReference type="AlphaFoldDB" id="A0A915BQB3"/>
<dbReference type="GO" id="GO:0030659">
    <property type="term" value="C:cytoplasmic vesicle membrane"/>
    <property type="evidence" value="ECO:0007669"/>
    <property type="project" value="TreeGrafter"/>
</dbReference>
<reference evidence="3" key="1">
    <citation type="submission" date="2022-11" db="UniProtKB">
        <authorList>
            <consortium name="WormBaseParasite"/>
        </authorList>
    </citation>
    <scope>IDENTIFICATION</scope>
</reference>
<keyword evidence="1" id="KW-0812">Transmembrane</keyword>
<sequence>MQSHLGSVQRYQNDMMGFIPYGARSREEYAIREEFTNKDGRGVFMMVLIVAKDGGTVLRAEILREAVKNGFIVQRGLLAANVSLSERISLGYPVTELYGRRVNIQPNFHGVVSLNNTMMNSTEIDEGDSSILISNMVFAKMLTLLYREERTGDWTDKQVTDYELSIVNYFQRVYQPEFVQIFVVNFSYIDYEITRAGLSMLPYLIVGFAIMSVCSTLSTLISAAYMQQISFHKSSPIVARATYQPITWDETGFLLSSHLL</sequence>
<dbReference type="WBParaSite" id="PgR052_g023_t01">
    <property type="protein sequence ID" value="PgR052_g023_t01"/>
    <property type="gene ID" value="PgR052_g023"/>
</dbReference>
<protein>
    <submittedName>
        <fullName evidence="3">Ionotropic glutamate receptor C-terminal domain-containing protein</fullName>
    </submittedName>
</protein>
<keyword evidence="1" id="KW-0472">Membrane</keyword>
<dbReference type="GO" id="GO:0006897">
    <property type="term" value="P:endocytosis"/>
    <property type="evidence" value="ECO:0007669"/>
    <property type="project" value="TreeGrafter"/>
</dbReference>
<dbReference type="Proteomes" id="UP000887569">
    <property type="component" value="Unplaced"/>
</dbReference>
<proteinExistence type="predicted"/>
<dbReference type="InterPro" id="IPR051697">
    <property type="entry name" value="Patched_domain-protein"/>
</dbReference>
<keyword evidence="2" id="KW-1185">Reference proteome</keyword>
<organism evidence="2 3">
    <name type="scientific">Parascaris univalens</name>
    <name type="common">Nematode worm</name>
    <dbReference type="NCBI Taxonomy" id="6257"/>
    <lineage>
        <taxon>Eukaryota</taxon>
        <taxon>Metazoa</taxon>
        <taxon>Ecdysozoa</taxon>
        <taxon>Nematoda</taxon>
        <taxon>Chromadorea</taxon>
        <taxon>Rhabditida</taxon>
        <taxon>Spirurina</taxon>
        <taxon>Ascaridomorpha</taxon>
        <taxon>Ascaridoidea</taxon>
        <taxon>Ascarididae</taxon>
        <taxon>Parascaris</taxon>
    </lineage>
</organism>
<dbReference type="PANTHER" id="PTHR10796">
    <property type="entry name" value="PATCHED-RELATED"/>
    <property type="match status" value="1"/>
</dbReference>